<dbReference type="EMBL" id="CAADRP010002262">
    <property type="protein sequence ID" value="VFU64537.1"/>
    <property type="molecule type" value="Genomic_DNA"/>
</dbReference>
<feature type="domain" description="Nucleotidyl transferase" evidence="2">
    <location>
        <begin position="115"/>
        <end position="166"/>
    </location>
</feature>
<dbReference type="Pfam" id="PF00483">
    <property type="entry name" value="NTP_transferase"/>
    <property type="match status" value="1"/>
</dbReference>
<reference evidence="3" key="1">
    <citation type="submission" date="2019-03" db="EMBL/GenBank/DDBJ databases">
        <authorList>
            <person name="Mank J."/>
            <person name="Almeida P."/>
        </authorList>
    </citation>
    <scope>NUCLEOTIDE SEQUENCE</scope>
    <source>
        <strain evidence="3">78183</strain>
    </source>
</reference>
<comment type="similarity">
    <text evidence="1">Belongs to the bacterial/plant glucose-1-phosphate adenylyltransferase family.</text>
</comment>
<protein>
    <recommendedName>
        <fullName evidence="2">Nucleotidyl transferase domain-containing protein</fullName>
    </recommendedName>
</protein>
<gene>
    <name evidence="3" type="ORF">SVIM_LOCUS494526</name>
</gene>
<dbReference type="SUPFAM" id="SSF53448">
    <property type="entry name" value="Nucleotide-diphospho-sugar transferases"/>
    <property type="match status" value="1"/>
</dbReference>
<name>A0A6N2NL36_SALVM</name>
<dbReference type="InterPro" id="IPR005835">
    <property type="entry name" value="NTP_transferase_dom"/>
</dbReference>
<evidence type="ECO:0000313" key="3">
    <source>
        <dbReference type="EMBL" id="VFU64537.1"/>
    </source>
</evidence>
<organism evidence="3">
    <name type="scientific">Salix viminalis</name>
    <name type="common">Common osier</name>
    <name type="synonym">Basket willow</name>
    <dbReference type="NCBI Taxonomy" id="40686"/>
    <lineage>
        <taxon>Eukaryota</taxon>
        <taxon>Viridiplantae</taxon>
        <taxon>Streptophyta</taxon>
        <taxon>Embryophyta</taxon>
        <taxon>Tracheophyta</taxon>
        <taxon>Spermatophyta</taxon>
        <taxon>Magnoliopsida</taxon>
        <taxon>eudicotyledons</taxon>
        <taxon>Gunneridae</taxon>
        <taxon>Pentapetalae</taxon>
        <taxon>rosids</taxon>
        <taxon>fabids</taxon>
        <taxon>Malpighiales</taxon>
        <taxon>Salicaceae</taxon>
        <taxon>Saliceae</taxon>
        <taxon>Salix</taxon>
    </lineage>
</organism>
<evidence type="ECO:0000256" key="1">
    <source>
        <dbReference type="ARBA" id="ARBA00010443"/>
    </source>
</evidence>
<dbReference type="InterPro" id="IPR011831">
    <property type="entry name" value="ADP-Glc_PPase"/>
</dbReference>
<dbReference type="GO" id="GO:0005978">
    <property type="term" value="P:glycogen biosynthetic process"/>
    <property type="evidence" value="ECO:0007669"/>
    <property type="project" value="InterPro"/>
</dbReference>
<dbReference type="Gene3D" id="3.90.550.10">
    <property type="entry name" value="Spore Coat Polysaccharide Biosynthesis Protein SpsA, Chain A"/>
    <property type="match status" value="1"/>
</dbReference>
<dbReference type="AlphaFoldDB" id="A0A6N2NL36"/>
<accession>A0A6N2NL36</accession>
<evidence type="ECO:0000259" key="2">
    <source>
        <dbReference type="Pfam" id="PF00483"/>
    </source>
</evidence>
<sequence length="169" mass="19022">MAALGESSEPPQPPTSTKIFKWATYESAAMDFCYMTLKANTHVEKASKGGFNNEDKEFWGQMARGSFNNNVWVNQLTKSFKIDKSVNRREPTVAFSTLQPPQFERRKTNPKNIASIILGGGVDTQLFPFTRKAATPDVPLGECCRLLDIPMNNYINSGINKFFVFTRIN</sequence>
<dbReference type="GO" id="GO:0008878">
    <property type="term" value="F:glucose-1-phosphate adenylyltransferase activity"/>
    <property type="evidence" value="ECO:0007669"/>
    <property type="project" value="InterPro"/>
</dbReference>
<proteinExistence type="inferred from homology"/>
<dbReference type="PANTHER" id="PTHR43523">
    <property type="entry name" value="GLUCOSE-1-PHOSPHATE ADENYLYLTRANSFERASE-RELATED"/>
    <property type="match status" value="1"/>
</dbReference>
<dbReference type="InterPro" id="IPR029044">
    <property type="entry name" value="Nucleotide-diphossugar_trans"/>
</dbReference>
<dbReference type="PANTHER" id="PTHR43523:SF4">
    <property type="entry name" value="GLUCOSE-1-PHOSPHATE ADENYLYLTRANSFERASE LARGE SUBUNIT 3, CHLOROPLASTIC"/>
    <property type="match status" value="1"/>
</dbReference>